<dbReference type="OrthoDB" id="8444059at2"/>
<protein>
    <submittedName>
        <fullName evidence="2">Uncharacterized protein</fullName>
    </submittedName>
</protein>
<sequence>MSNRSRSRVRLRTLPALALAAVMALPGTAPAQDLTDAASAIEQLLATGRGPEAVAAARMFLRHVTGEAGFGVTNARLTLLPAEGYGMFEPRPSNVYALGEPVYAYVEVYGFSMTPLANGANRLLFDVSFTLDSPEGRQMTDAMIPMGEVQLDSFSQPVDGFFHLTYRVTGAEGPFTLRTHVVDRASGQTAEFSLPVVFGASPASAERK</sequence>
<evidence type="ECO:0000313" key="3">
    <source>
        <dbReference type="Proteomes" id="UP000244810"/>
    </source>
</evidence>
<feature type="signal peptide" evidence="1">
    <location>
        <begin position="1"/>
        <end position="31"/>
    </location>
</feature>
<dbReference type="AlphaFoldDB" id="A0A2T7UNB4"/>
<evidence type="ECO:0000313" key="2">
    <source>
        <dbReference type="EMBL" id="PVE46182.1"/>
    </source>
</evidence>
<organism evidence="2 3">
    <name type="scientific">Pararhodobacter aggregans</name>
    <dbReference type="NCBI Taxonomy" id="404875"/>
    <lineage>
        <taxon>Bacteria</taxon>
        <taxon>Pseudomonadati</taxon>
        <taxon>Pseudomonadota</taxon>
        <taxon>Alphaproteobacteria</taxon>
        <taxon>Rhodobacterales</taxon>
        <taxon>Paracoccaceae</taxon>
        <taxon>Pararhodobacter</taxon>
    </lineage>
</organism>
<keyword evidence="3" id="KW-1185">Reference proteome</keyword>
<accession>A0A2T7UNB4</accession>
<evidence type="ECO:0000256" key="1">
    <source>
        <dbReference type="SAM" id="SignalP"/>
    </source>
</evidence>
<feature type="chain" id="PRO_5015414975" evidence="1">
    <location>
        <begin position="32"/>
        <end position="208"/>
    </location>
</feature>
<proteinExistence type="predicted"/>
<name>A0A2T7UNB4_9RHOB</name>
<comment type="caution">
    <text evidence="2">The sequence shown here is derived from an EMBL/GenBank/DDBJ whole genome shotgun (WGS) entry which is preliminary data.</text>
</comment>
<dbReference type="Proteomes" id="UP000244810">
    <property type="component" value="Unassembled WGS sequence"/>
</dbReference>
<gene>
    <name evidence="2" type="ORF">DDE23_18515</name>
</gene>
<dbReference type="EMBL" id="QDDR01000010">
    <property type="protein sequence ID" value="PVE46182.1"/>
    <property type="molecule type" value="Genomic_DNA"/>
</dbReference>
<dbReference type="RefSeq" id="WP_107755050.1">
    <property type="nucleotide sequence ID" value="NZ_QBKF01000020.1"/>
</dbReference>
<reference evidence="2 3" key="1">
    <citation type="journal article" date="2011" name="Syst. Appl. Microbiol.">
        <title>Defluviimonas denitrificans gen. nov., sp. nov., and Pararhodobacter aggregans gen. nov., sp. nov., non-phototrophic Rhodobacteraceae from the biofilter of a marine aquaculture.</title>
        <authorList>
            <person name="Foesel B.U."/>
            <person name="Drake H.L."/>
            <person name="Schramm A."/>
        </authorList>
    </citation>
    <scope>NUCLEOTIDE SEQUENCE [LARGE SCALE GENOMIC DNA]</scope>
    <source>
        <strain evidence="2 3">D1-19</strain>
    </source>
</reference>
<keyword evidence="1" id="KW-0732">Signal</keyword>